<evidence type="ECO:0000313" key="3">
    <source>
        <dbReference type="Proteomes" id="UP001217089"/>
    </source>
</evidence>
<feature type="compositionally biased region" description="Basic and acidic residues" evidence="1">
    <location>
        <begin position="146"/>
        <end position="155"/>
    </location>
</feature>
<comment type="caution">
    <text evidence="2">The sequence shown here is derived from an EMBL/GenBank/DDBJ whole genome shotgun (WGS) entry which is preliminary data.</text>
</comment>
<name>A0ABQ9DWV7_TEGGR</name>
<dbReference type="EMBL" id="JARBDR010000923">
    <property type="protein sequence ID" value="KAJ8297743.1"/>
    <property type="molecule type" value="Genomic_DNA"/>
</dbReference>
<accession>A0ABQ9DWV7</accession>
<feature type="region of interest" description="Disordered" evidence="1">
    <location>
        <begin position="137"/>
        <end position="166"/>
    </location>
</feature>
<reference evidence="2 3" key="1">
    <citation type="submission" date="2022-12" db="EMBL/GenBank/DDBJ databases">
        <title>Chromosome-level genome of Tegillarca granosa.</title>
        <authorList>
            <person name="Kim J."/>
        </authorList>
    </citation>
    <scope>NUCLEOTIDE SEQUENCE [LARGE SCALE GENOMIC DNA]</scope>
    <source>
        <strain evidence="2">Teg-2019</strain>
        <tissue evidence="2">Adductor muscle</tissue>
    </source>
</reference>
<proteinExistence type="predicted"/>
<keyword evidence="3" id="KW-1185">Reference proteome</keyword>
<feature type="compositionally biased region" description="Basic residues" evidence="1">
    <location>
        <begin position="156"/>
        <end position="166"/>
    </location>
</feature>
<feature type="region of interest" description="Disordered" evidence="1">
    <location>
        <begin position="33"/>
        <end position="74"/>
    </location>
</feature>
<evidence type="ECO:0000313" key="2">
    <source>
        <dbReference type="EMBL" id="KAJ8297743.1"/>
    </source>
</evidence>
<protein>
    <submittedName>
        <fullName evidence="2">Uncharacterized protein</fullName>
    </submittedName>
</protein>
<evidence type="ECO:0000256" key="1">
    <source>
        <dbReference type="SAM" id="MobiDB-lite"/>
    </source>
</evidence>
<dbReference type="Proteomes" id="UP001217089">
    <property type="component" value="Unassembled WGS sequence"/>
</dbReference>
<sequence>MDEDTEGIEALIEQRSQRHGYVRMISWEFPTDPVSHRKKRKSGRNKSGETVQSEGILQISDDENQSVFSKQSDDFKSDLSLTETNVSESDSFNDLSDSDSFYVSAEEDVEEEDSDLEGHLSSFSYLKLKGIEDIDIGTSTNNQEDSAPRTSDHQKAPSKKQKRKARRSFRVLYGDRFLPLKDIDLALDVTEIQSQSQDLAVTVIKQVPTLLELCLRASNKKIVQGSVPCSIRNILKESQLDKATRNHQITWFQGILAYCEAHFEHQFVHKKPVDIWKILLPLRNIWNTENYFKHMPNPYMSQPAYIGSKQSSYLLCTHIIEKEWIKIPFNYNEKENLYLITYCLFGVLACLVDLMMPPVVSANLKKKSANEETQMAHSVKRVVQRVKHVIKSRFPKIVDHIFNEVLPYVYWARGNLPAATESFTELAQNDKRCRYKAFYLSEIGRMYGQYNLVENATKSYRLAAELATQKNPSLDSEVNGQMMILCANVYDQGLMTIIKGKQALSTWKSVLFCPDVKKEDVVNVLVDSMLCFHSGCWADYDSQWLESARDQLTFLTSTCPQLFYPLSMVHALLGL</sequence>
<organism evidence="2 3">
    <name type="scientific">Tegillarca granosa</name>
    <name type="common">Malaysian cockle</name>
    <name type="synonym">Anadara granosa</name>
    <dbReference type="NCBI Taxonomy" id="220873"/>
    <lineage>
        <taxon>Eukaryota</taxon>
        <taxon>Metazoa</taxon>
        <taxon>Spiralia</taxon>
        <taxon>Lophotrochozoa</taxon>
        <taxon>Mollusca</taxon>
        <taxon>Bivalvia</taxon>
        <taxon>Autobranchia</taxon>
        <taxon>Pteriomorphia</taxon>
        <taxon>Arcoida</taxon>
        <taxon>Arcoidea</taxon>
        <taxon>Arcidae</taxon>
        <taxon>Tegillarca</taxon>
    </lineage>
</organism>
<gene>
    <name evidence="2" type="ORF">KUTeg_024274</name>
</gene>